<comment type="caution">
    <text evidence="8">The sequence shown here is derived from an EMBL/GenBank/DDBJ whole genome shotgun (WGS) entry which is preliminary data.</text>
</comment>
<keyword evidence="4" id="KW-0804">Transcription</keyword>
<evidence type="ECO:0000259" key="7">
    <source>
        <dbReference type="PROSITE" id="PS50110"/>
    </source>
</evidence>
<dbReference type="InterPro" id="IPR058245">
    <property type="entry name" value="NreC/VraR/RcsB-like_REC"/>
</dbReference>
<feature type="modified residue" description="4-aspartylphosphate" evidence="5">
    <location>
        <position position="54"/>
    </location>
</feature>
<dbReference type="InterPro" id="IPR001789">
    <property type="entry name" value="Sig_transdc_resp-reg_receiver"/>
</dbReference>
<dbReference type="InterPro" id="IPR011006">
    <property type="entry name" value="CheY-like_superfamily"/>
</dbReference>
<dbReference type="Proteomes" id="UP001595833">
    <property type="component" value="Unassembled WGS sequence"/>
</dbReference>
<evidence type="ECO:0000256" key="4">
    <source>
        <dbReference type="ARBA" id="ARBA00023163"/>
    </source>
</evidence>
<dbReference type="InterPro" id="IPR039420">
    <property type="entry name" value="WalR-like"/>
</dbReference>
<dbReference type="PANTHER" id="PTHR43214">
    <property type="entry name" value="TWO-COMPONENT RESPONSE REGULATOR"/>
    <property type="match status" value="1"/>
</dbReference>
<dbReference type="CDD" id="cd06170">
    <property type="entry name" value="LuxR_C_like"/>
    <property type="match status" value="1"/>
</dbReference>
<dbReference type="EMBL" id="JBHSJB010000016">
    <property type="protein sequence ID" value="MFC5055691.1"/>
    <property type="molecule type" value="Genomic_DNA"/>
</dbReference>
<dbReference type="PANTHER" id="PTHR43214:SF24">
    <property type="entry name" value="TRANSCRIPTIONAL REGULATORY PROTEIN NARL-RELATED"/>
    <property type="match status" value="1"/>
</dbReference>
<gene>
    <name evidence="8" type="ORF">ACFPFM_18250</name>
</gene>
<dbReference type="PROSITE" id="PS50043">
    <property type="entry name" value="HTH_LUXR_2"/>
    <property type="match status" value="1"/>
</dbReference>
<sequence>MIRVVLADDEASVRATVRAILETDPGVEVLAEAADGRAAVDLVLRHRPDVVLLDVRMPELDGLSAAAEIRRSASATAVVILTTFGEDDYISRALGDGASGFLLKAGDPRELLAAVRAVADGAAFLSPRVARRVITRLSGDRLSRSVVARKLTDQLTAREREVLALLAAGRSNAEIAKALSLVEGTVKTHVSSILNRLGVRNRVEAAILGYEAQLVDGDR</sequence>
<dbReference type="PROSITE" id="PS50110">
    <property type="entry name" value="RESPONSE_REGULATORY"/>
    <property type="match status" value="1"/>
</dbReference>
<keyword evidence="9" id="KW-1185">Reference proteome</keyword>
<evidence type="ECO:0000256" key="3">
    <source>
        <dbReference type="ARBA" id="ARBA00023125"/>
    </source>
</evidence>
<feature type="domain" description="HTH luxR-type" evidence="6">
    <location>
        <begin position="148"/>
        <end position="213"/>
    </location>
</feature>
<protein>
    <submittedName>
        <fullName evidence="8">Response regulator</fullName>
    </submittedName>
</protein>
<dbReference type="PRINTS" id="PR00038">
    <property type="entry name" value="HTHLUXR"/>
</dbReference>
<evidence type="ECO:0000313" key="8">
    <source>
        <dbReference type="EMBL" id="MFC5055691.1"/>
    </source>
</evidence>
<evidence type="ECO:0000256" key="5">
    <source>
        <dbReference type="PROSITE-ProRule" id="PRU00169"/>
    </source>
</evidence>
<dbReference type="Gene3D" id="3.40.50.2300">
    <property type="match status" value="1"/>
</dbReference>
<proteinExistence type="predicted"/>
<dbReference type="Pfam" id="PF00072">
    <property type="entry name" value="Response_reg"/>
    <property type="match status" value="1"/>
</dbReference>
<keyword evidence="3" id="KW-0238">DNA-binding</keyword>
<dbReference type="Pfam" id="PF00196">
    <property type="entry name" value="GerE"/>
    <property type="match status" value="1"/>
</dbReference>
<accession>A0ABV9Y4U1</accession>
<evidence type="ECO:0000256" key="1">
    <source>
        <dbReference type="ARBA" id="ARBA00022553"/>
    </source>
</evidence>
<dbReference type="SUPFAM" id="SSF52172">
    <property type="entry name" value="CheY-like"/>
    <property type="match status" value="1"/>
</dbReference>
<organism evidence="8 9">
    <name type="scientific">Saccharothrix xinjiangensis</name>
    <dbReference type="NCBI Taxonomy" id="204798"/>
    <lineage>
        <taxon>Bacteria</taxon>
        <taxon>Bacillati</taxon>
        <taxon>Actinomycetota</taxon>
        <taxon>Actinomycetes</taxon>
        <taxon>Pseudonocardiales</taxon>
        <taxon>Pseudonocardiaceae</taxon>
        <taxon>Saccharothrix</taxon>
    </lineage>
</organism>
<dbReference type="InterPro" id="IPR000792">
    <property type="entry name" value="Tscrpt_reg_LuxR_C"/>
</dbReference>
<reference evidence="9" key="1">
    <citation type="journal article" date="2019" name="Int. J. Syst. Evol. Microbiol.">
        <title>The Global Catalogue of Microorganisms (GCM) 10K type strain sequencing project: providing services to taxonomists for standard genome sequencing and annotation.</title>
        <authorList>
            <consortium name="The Broad Institute Genomics Platform"/>
            <consortium name="The Broad Institute Genome Sequencing Center for Infectious Disease"/>
            <person name="Wu L."/>
            <person name="Ma J."/>
        </authorList>
    </citation>
    <scope>NUCLEOTIDE SEQUENCE [LARGE SCALE GENOMIC DNA]</scope>
    <source>
        <strain evidence="9">KCTC 12848</strain>
    </source>
</reference>
<dbReference type="SMART" id="SM00448">
    <property type="entry name" value="REC"/>
    <property type="match status" value="1"/>
</dbReference>
<keyword evidence="2" id="KW-0805">Transcription regulation</keyword>
<name>A0ABV9Y4U1_9PSEU</name>
<dbReference type="CDD" id="cd17535">
    <property type="entry name" value="REC_NarL-like"/>
    <property type="match status" value="1"/>
</dbReference>
<feature type="domain" description="Response regulatory" evidence="7">
    <location>
        <begin position="3"/>
        <end position="119"/>
    </location>
</feature>
<dbReference type="SUPFAM" id="SSF46894">
    <property type="entry name" value="C-terminal effector domain of the bipartite response regulators"/>
    <property type="match status" value="1"/>
</dbReference>
<evidence type="ECO:0000313" key="9">
    <source>
        <dbReference type="Proteomes" id="UP001595833"/>
    </source>
</evidence>
<dbReference type="SMART" id="SM00421">
    <property type="entry name" value="HTH_LUXR"/>
    <property type="match status" value="1"/>
</dbReference>
<dbReference type="RefSeq" id="WP_344040081.1">
    <property type="nucleotide sequence ID" value="NZ_BAAAKE010000020.1"/>
</dbReference>
<evidence type="ECO:0000256" key="2">
    <source>
        <dbReference type="ARBA" id="ARBA00023015"/>
    </source>
</evidence>
<evidence type="ECO:0000259" key="6">
    <source>
        <dbReference type="PROSITE" id="PS50043"/>
    </source>
</evidence>
<keyword evidence="1 5" id="KW-0597">Phosphoprotein</keyword>
<dbReference type="PROSITE" id="PS00622">
    <property type="entry name" value="HTH_LUXR_1"/>
    <property type="match status" value="1"/>
</dbReference>
<dbReference type="InterPro" id="IPR016032">
    <property type="entry name" value="Sig_transdc_resp-reg_C-effctor"/>
</dbReference>